<protein>
    <recommendedName>
        <fullName evidence="3">MOSC domain-containing protein</fullName>
    </recommendedName>
</protein>
<organism evidence="1 2">
    <name type="scientific">Pseudonocardia saturnea</name>
    <dbReference type="NCBI Taxonomy" id="33909"/>
    <lineage>
        <taxon>Bacteria</taxon>
        <taxon>Bacillati</taxon>
        <taxon>Actinomycetota</taxon>
        <taxon>Actinomycetes</taxon>
        <taxon>Pseudonocardiales</taxon>
        <taxon>Pseudonocardiaceae</taxon>
        <taxon>Pseudonocardia</taxon>
    </lineage>
</organism>
<evidence type="ECO:0008006" key="3">
    <source>
        <dbReference type="Google" id="ProtNLM"/>
    </source>
</evidence>
<sequence>MTLAVATPIARCVMVTRAQPGGIDIDREVPRRIHRDRARNLSVGGSVTDPGLVQIGDELTTT</sequence>
<keyword evidence="2" id="KW-1185">Reference proteome</keyword>
<name>A0ABQ0S9X9_9PSEU</name>
<gene>
    <name evidence="1" type="ORF">PSA01_66950</name>
</gene>
<evidence type="ECO:0000313" key="2">
    <source>
        <dbReference type="Proteomes" id="UP000320693"/>
    </source>
</evidence>
<dbReference type="EMBL" id="BJNH01000148">
    <property type="protein sequence ID" value="GEC29666.1"/>
    <property type="molecule type" value="Genomic_DNA"/>
</dbReference>
<comment type="caution">
    <text evidence="1">The sequence shown here is derived from an EMBL/GenBank/DDBJ whole genome shotgun (WGS) entry which is preliminary data.</text>
</comment>
<dbReference type="Proteomes" id="UP000320693">
    <property type="component" value="Unassembled WGS sequence"/>
</dbReference>
<accession>A0ABQ0S9X9</accession>
<evidence type="ECO:0000313" key="1">
    <source>
        <dbReference type="EMBL" id="GEC29666.1"/>
    </source>
</evidence>
<reference evidence="1 2" key="1">
    <citation type="submission" date="2019-06" db="EMBL/GenBank/DDBJ databases">
        <title>Whole genome shotgun sequence of Pseudonocardia saturnea NBRC 14499.</title>
        <authorList>
            <person name="Hosoyama A."/>
            <person name="Uohara A."/>
            <person name="Ohji S."/>
            <person name="Ichikawa N."/>
        </authorList>
    </citation>
    <scope>NUCLEOTIDE SEQUENCE [LARGE SCALE GENOMIC DNA]</scope>
    <source>
        <strain evidence="1 2">NBRC 14499</strain>
    </source>
</reference>
<proteinExistence type="predicted"/>